<gene>
    <name evidence="1" type="ORF">AVENP_1180</name>
</gene>
<dbReference type="Pfam" id="PF01263">
    <property type="entry name" value="Aldose_epim"/>
    <property type="match status" value="1"/>
</dbReference>
<dbReference type="GO" id="GO:0030246">
    <property type="term" value="F:carbohydrate binding"/>
    <property type="evidence" value="ECO:0007669"/>
    <property type="project" value="InterPro"/>
</dbReference>
<name>A0AAE7BA54_9BACT</name>
<dbReference type="GO" id="GO:0004034">
    <property type="term" value="F:aldose 1-epimerase activity"/>
    <property type="evidence" value="ECO:0007669"/>
    <property type="project" value="UniProtKB-EC"/>
</dbReference>
<evidence type="ECO:0000313" key="2">
    <source>
        <dbReference type="Proteomes" id="UP000503482"/>
    </source>
</evidence>
<organism evidence="1 2">
    <name type="scientific">Arcobacter venerupis</name>
    <dbReference type="NCBI Taxonomy" id="1054033"/>
    <lineage>
        <taxon>Bacteria</taxon>
        <taxon>Pseudomonadati</taxon>
        <taxon>Campylobacterota</taxon>
        <taxon>Epsilonproteobacteria</taxon>
        <taxon>Campylobacterales</taxon>
        <taxon>Arcobacteraceae</taxon>
        <taxon>Arcobacter</taxon>
    </lineage>
</organism>
<keyword evidence="1" id="KW-0413">Isomerase</keyword>
<dbReference type="InterPro" id="IPR014718">
    <property type="entry name" value="GH-type_carb-bd"/>
</dbReference>
<dbReference type="RefSeq" id="WP_128360365.1">
    <property type="nucleotide sequence ID" value="NZ_CP053840.1"/>
</dbReference>
<protein>
    <submittedName>
        <fullName evidence="1">Aldose 1-epimerase</fullName>
        <ecNumber evidence="1">5.1.3.3</ecNumber>
    </submittedName>
</protein>
<dbReference type="KEGG" id="avp:AVENP_1180"/>
<dbReference type="InterPro" id="IPR037481">
    <property type="entry name" value="LacX"/>
</dbReference>
<dbReference type="Gene3D" id="2.70.98.10">
    <property type="match status" value="1"/>
</dbReference>
<dbReference type="InterPro" id="IPR008183">
    <property type="entry name" value="Aldose_1/G6P_1-epimerase"/>
</dbReference>
<dbReference type="SUPFAM" id="SSF74650">
    <property type="entry name" value="Galactose mutarotase-like"/>
    <property type="match status" value="1"/>
</dbReference>
<reference evidence="1 2" key="1">
    <citation type="submission" date="2020-05" db="EMBL/GenBank/DDBJ databases">
        <title>Complete genome sequencing of Campylobacter and Arcobacter type strains.</title>
        <authorList>
            <person name="Miller W.G."/>
            <person name="Yee E."/>
        </authorList>
    </citation>
    <scope>NUCLEOTIDE SEQUENCE [LARGE SCALE GENOMIC DNA]</scope>
    <source>
        <strain evidence="1 2">LMG 26156</strain>
    </source>
</reference>
<keyword evidence="2" id="KW-1185">Reference proteome</keyword>
<dbReference type="Proteomes" id="UP000503482">
    <property type="component" value="Chromosome"/>
</dbReference>
<dbReference type="InterPro" id="IPR011013">
    <property type="entry name" value="Gal_mutarotase_sf_dom"/>
</dbReference>
<dbReference type="AlphaFoldDB" id="A0AAE7BA54"/>
<accession>A0AAE7BA54</accession>
<proteinExistence type="predicted"/>
<dbReference type="CDD" id="cd09024">
    <property type="entry name" value="Aldose_epim_lacX"/>
    <property type="match status" value="1"/>
</dbReference>
<sequence length="289" mass="34259">MNYEIKNSFIKAKIKSFGAELNSLQKVDENLEYIWQGNPKYWNRHSPILFPIVGRLKDDSYIYQNQKYNMTQHGFARDKEFEVVKNEVDFIEFRLCSDEKTLEIYPFCFELFISYKLEKNSLVIAYKVINKSLDKMLFSIGAHPAFNWPLEEDEKKEDYFLEFENINECKRYFLNDKGLVYKSEDLKIIENKMPLNEELFKNDALVFNDLNIKKLTLKNSNNQNFVKLNFVKFPYLGIWSKPSAAPFLCIEPWFGVADVENSTQNLKDKNAMITLQKDEIFSCFYSIEI</sequence>
<dbReference type="PANTHER" id="PTHR11122">
    <property type="entry name" value="APOSPORY-ASSOCIATED PROTEIN C-RELATED"/>
    <property type="match status" value="1"/>
</dbReference>
<dbReference type="GO" id="GO:0005975">
    <property type="term" value="P:carbohydrate metabolic process"/>
    <property type="evidence" value="ECO:0007669"/>
    <property type="project" value="InterPro"/>
</dbReference>
<dbReference type="EMBL" id="CP053840">
    <property type="protein sequence ID" value="QKF66735.1"/>
    <property type="molecule type" value="Genomic_DNA"/>
</dbReference>
<dbReference type="EC" id="5.1.3.3" evidence="1"/>
<dbReference type="PANTHER" id="PTHR11122:SF13">
    <property type="entry name" value="GLUCOSE-6-PHOSPHATE 1-EPIMERASE"/>
    <property type="match status" value="1"/>
</dbReference>
<evidence type="ECO:0000313" key="1">
    <source>
        <dbReference type="EMBL" id="QKF66735.1"/>
    </source>
</evidence>